<dbReference type="InterPro" id="IPR036390">
    <property type="entry name" value="WH_DNA-bd_sf"/>
</dbReference>
<dbReference type="Proteomes" id="UP001597493">
    <property type="component" value="Unassembled WGS sequence"/>
</dbReference>
<gene>
    <name evidence="1" type="ORF">ACFSW5_25605</name>
</gene>
<reference evidence="2" key="1">
    <citation type="journal article" date="2019" name="Int. J. Syst. Evol. Microbiol.">
        <title>The Global Catalogue of Microorganisms (GCM) 10K type strain sequencing project: providing services to taxonomists for standard genome sequencing and annotation.</title>
        <authorList>
            <consortium name="The Broad Institute Genomics Platform"/>
            <consortium name="The Broad Institute Genome Sequencing Center for Infectious Disease"/>
            <person name="Wu L."/>
            <person name="Ma J."/>
        </authorList>
    </citation>
    <scope>NUCLEOTIDE SEQUENCE [LARGE SCALE GENOMIC DNA]</scope>
    <source>
        <strain evidence="2">TISTR 1827</strain>
    </source>
</reference>
<proteinExistence type="predicted"/>
<dbReference type="EMBL" id="JBHUMY010000043">
    <property type="protein sequence ID" value="MFD2663621.1"/>
    <property type="molecule type" value="Genomic_DNA"/>
</dbReference>
<comment type="caution">
    <text evidence="1">The sequence shown here is derived from an EMBL/GenBank/DDBJ whole genome shotgun (WGS) entry which is preliminary data.</text>
</comment>
<accession>A0ABW5R4F2</accession>
<dbReference type="SUPFAM" id="SSF46785">
    <property type="entry name" value="Winged helix' DNA-binding domain"/>
    <property type="match status" value="1"/>
</dbReference>
<sequence length="246" mass="28150">MAINYADLLDTFESKESTLINSFEDFLIQRSKKKTPIILRELDCWQGRADVVAAFLSPHWMLPEGAEEILSRLGPAQVLSVLYQKKRQKLNTIVMLSGLSETTVRRHLKELIEGGLIQQHAQDTFTIHPFVNIPRITFHAYEAKLHNWKRALYQAINYLGFAQYSSVVMPERYIKPALENLEHFRINGIGLVSVSNKNYTVILKPRKNRPRKKAFHLVGIGKTIIGVNLSNICYGSKDPYCRLPSV</sequence>
<keyword evidence="2" id="KW-1185">Reference proteome</keyword>
<evidence type="ECO:0008006" key="3">
    <source>
        <dbReference type="Google" id="ProtNLM"/>
    </source>
</evidence>
<evidence type="ECO:0000313" key="1">
    <source>
        <dbReference type="EMBL" id="MFD2663621.1"/>
    </source>
</evidence>
<dbReference type="Gene3D" id="1.10.10.10">
    <property type="entry name" value="Winged helix-like DNA-binding domain superfamily/Winged helix DNA-binding domain"/>
    <property type="match status" value="1"/>
</dbReference>
<organism evidence="1 2">
    <name type="scientific">Paenibacillus thailandensis</name>
    <dbReference type="NCBI Taxonomy" id="393250"/>
    <lineage>
        <taxon>Bacteria</taxon>
        <taxon>Bacillati</taxon>
        <taxon>Bacillota</taxon>
        <taxon>Bacilli</taxon>
        <taxon>Bacillales</taxon>
        <taxon>Paenibacillaceae</taxon>
        <taxon>Paenibacillus</taxon>
    </lineage>
</organism>
<evidence type="ECO:0000313" key="2">
    <source>
        <dbReference type="Proteomes" id="UP001597493"/>
    </source>
</evidence>
<dbReference type="RefSeq" id="WP_379280006.1">
    <property type="nucleotide sequence ID" value="NZ_JBHUGT010000011.1"/>
</dbReference>
<name>A0ABW5R4F2_9BACL</name>
<dbReference type="InterPro" id="IPR036388">
    <property type="entry name" value="WH-like_DNA-bd_sf"/>
</dbReference>
<protein>
    <recommendedName>
        <fullName evidence="3">HTH arsR-type domain-containing protein</fullName>
    </recommendedName>
</protein>